<keyword evidence="3" id="KW-0675">Receptor</keyword>
<evidence type="ECO:0000256" key="3">
    <source>
        <dbReference type="ARBA" id="ARBA00023170"/>
    </source>
</evidence>
<evidence type="ECO:0000313" key="5">
    <source>
        <dbReference type="EMBL" id="VDO59965.1"/>
    </source>
</evidence>
<feature type="compositionally biased region" description="Basic and acidic residues" evidence="4">
    <location>
        <begin position="9"/>
        <end position="23"/>
    </location>
</feature>
<keyword evidence="6" id="KW-1185">Reference proteome</keyword>
<dbReference type="SUPFAM" id="SSF48508">
    <property type="entry name" value="Nuclear receptor ligand-binding domain"/>
    <property type="match status" value="1"/>
</dbReference>
<name>A0A183FD17_HELPZ</name>
<dbReference type="InterPro" id="IPR035500">
    <property type="entry name" value="NHR-like_dom_sf"/>
</dbReference>
<dbReference type="AlphaFoldDB" id="A0A183FD17"/>
<gene>
    <name evidence="5" type="ORF">HPBE_LOCUS4070</name>
</gene>
<accession>A0A183FD17</accession>
<reference evidence="7" key="2">
    <citation type="submission" date="2019-09" db="UniProtKB">
        <authorList>
            <consortium name="WormBaseParasite"/>
        </authorList>
    </citation>
    <scope>IDENTIFICATION</scope>
</reference>
<accession>A0A3P8AFL1</accession>
<keyword evidence="2" id="KW-0804">Transcription</keyword>
<dbReference type="OrthoDB" id="5863559at2759"/>
<feature type="region of interest" description="Disordered" evidence="4">
    <location>
        <begin position="1"/>
        <end position="23"/>
    </location>
</feature>
<sequence>MGGWQKRRRSDEKAAGERLKKNKVDGGDAAVRFGRVPKREKAKMVEEMQRTSAQSQLDALAVQFENEADAIERIAAAFTLLSGTVETCIVPLPTGRCPLQFHSYLTAIKGVVDFANTIPGFLCLAQTDRIQLLKVCDPPNLSCTHRDQNGLKVRAEHSFAQWEQPESSAVSVRGVGAARLRYLMPRDRRCPPRQPTTTAEEQCVWRVREAWMTKAC</sequence>
<evidence type="ECO:0000256" key="1">
    <source>
        <dbReference type="ARBA" id="ARBA00023015"/>
    </source>
</evidence>
<dbReference type="EMBL" id="UZAH01025270">
    <property type="protein sequence ID" value="VDO59965.1"/>
    <property type="molecule type" value="Genomic_DNA"/>
</dbReference>
<reference evidence="5 6" key="1">
    <citation type="submission" date="2018-11" db="EMBL/GenBank/DDBJ databases">
        <authorList>
            <consortium name="Pathogen Informatics"/>
        </authorList>
    </citation>
    <scope>NUCLEOTIDE SEQUENCE [LARGE SCALE GENOMIC DNA]</scope>
</reference>
<dbReference type="WBParaSite" id="HPBE_0000406901-mRNA-1">
    <property type="protein sequence ID" value="HPBE_0000406901-mRNA-1"/>
    <property type="gene ID" value="HPBE_0000406901"/>
</dbReference>
<evidence type="ECO:0000313" key="6">
    <source>
        <dbReference type="Proteomes" id="UP000050761"/>
    </source>
</evidence>
<organism evidence="6 7">
    <name type="scientific">Heligmosomoides polygyrus</name>
    <name type="common">Parasitic roundworm</name>
    <dbReference type="NCBI Taxonomy" id="6339"/>
    <lineage>
        <taxon>Eukaryota</taxon>
        <taxon>Metazoa</taxon>
        <taxon>Ecdysozoa</taxon>
        <taxon>Nematoda</taxon>
        <taxon>Chromadorea</taxon>
        <taxon>Rhabditida</taxon>
        <taxon>Rhabditina</taxon>
        <taxon>Rhabditomorpha</taxon>
        <taxon>Strongyloidea</taxon>
        <taxon>Heligmosomidae</taxon>
        <taxon>Heligmosomoides</taxon>
    </lineage>
</organism>
<evidence type="ECO:0000256" key="4">
    <source>
        <dbReference type="SAM" id="MobiDB-lite"/>
    </source>
</evidence>
<keyword evidence="1" id="KW-0805">Transcription regulation</keyword>
<proteinExistence type="predicted"/>
<protein>
    <submittedName>
        <fullName evidence="7">Nbl1_Borealin_N domain-containing protein</fullName>
    </submittedName>
</protein>
<evidence type="ECO:0000256" key="2">
    <source>
        <dbReference type="ARBA" id="ARBA00023163"/>
    </source>
</evidence>
<evidence type="ECO:0000313" key="7">
    <source>
        <dbReference type="WBParaSite" id="HPBE_0000406901-mRNA-1"/>
    </source>
</evidence>
<dbReference type="Proteomes" id="UP000050761">
    <property type="component" value="Unassembled WGS sequence"/>
</dbReference>